<dbReference type="Gene3D" id="1.10.3720.10">
    <property type="entry name" value="MetI-like"/>
    <property type="match status" value="1"/>
</dbReference>
<feature type="transmembrane region" description="Helical" evidence="7">
    <location>
        <begin position="12"/>
        <end position="34"/>
    </location>
</feature>
<dbReference type="GO" id="GO:0005886">
    <property type="term" value="C:plasma membrane"/>
    <property type="evidence" value="ECO:0007669"/>
    <property type="project" value="UniProtKB-SubCell"/>
</dbReference>
<dbReference type="InterPro" id="IPR000515">
    <property type="entry name" value="MetI-like"/>
</dbReference>
<feature type="transmembrane region" description="Helical" evidence="7">
    <location>
        <begin position="107"/>
        <end position="131"/>
    </location>
</feature>
<evidence type="ECO:0000256" key="3">
    <source>
        <dbReference type="ARBA" id="ARBA00022475"/>
    </source>
</evidence>
<dbReference type="EMBL" id="CP042304">
    <property type="protein sequence ID" value="QDZ11924.1"/>
    <property type="molecule type" value="Genomic_DNA"/>
</dbReference>
<evidence type="ECO:0000256" key="1">
    <source>
        <dbReference type="ARBA" id="ARBA00004651"/>
    </source>
</evidence>
<dbReference type="PANTHER" id="PTHR43163">
    <property type="entry name" value="DIPEPTIDE TRANSPORT SYSTEM PERMEASE PROTEIN DPPB-RELATED"/>
    <property type="match status" value="1"/>
</dbReference>
<comment type="subcellular location">
    <subcellularLocation>
        <location evidence="1 7">Cell membrane</location>
        <topology evidence="1 7">Multi-pass membrane protein</topology>
    </subcellularLocation>
</comment>
<reference evidence="9 10" key="1">
    <citation type="submission" date="2019-07" db="EMBL/GenBank/DDBJ databases">
        <title>Full genome sequence of Devosia sp. Gsoil 520.</title>
        <authorList>
            <person name="Im W.-T."/>
        </authorList>
    </citation>
    <scope>NUCLEOTIDE SEQUENCE [LARGE SCALE GENOMIC DNA]</scope>
    <source>
        <strain evidence="9 10">Gsoil 520</strain>
    </source>
</reference>
<keyword evidence="5 7" id="KW-1133">Transmembrane helix</keyword>
<dbReference type="Proteomes" id="UP000315364">
    <property type="component" value="Chromosome"/>
</dbReference>
<organism evidence="9 10">
    <name type="scientific">Devosia ginsengisoli</name>
    <dbReference type="NCBI Taxonomy" id="400770"/>
    <lineage>
        <taxon>Bacteria</taxon>
        <taxon>Pseudomonadati</taxon>
        <taxon>Pseudomonadota</taxon>
        <taxon>Alphaproteobacteria</taxon>
        <taxon>Hyphomicrobiales</taxon>
        <taxon>Devosiaceae</taxon>
        <taxon>Devosia</taxon>
    </lineage>
</organism>
<keyword evidence="10" id="KW-1185">Reference proteome</keyword>
<dbReference type="PANTHER" id="PTHR43163:SF6">
    <property type="entry name" value="DIPEPTIDE TRANSPORT SYSTEM PERMEASE PROTEIN DPPB-RELATED"/>
    <property type="match status" value="1"/>
</dbReference>
<feature type="transmembrane region" description="Helical" evidence="7">
    <location>
        <begin position="143"/>
        <end position="170"/>
    </location>
</feature>
<gene>
    <name evidence="9" type="ORF">FPZ08_14915</name>
</gene>
<keyword evidence="3" id="KW-1003">Cell membrane</keyword>
<dbReference type="SUPFAM" id="SSF161098">
    <property type="entry name" value="MetI-like"/>
    <property type="match status" value="1"/>
</dbReference>
<evidence type="ECO:0000256" key="7">
    <source>
        <dbReference type="RuleBase" id="RU363032"/>
    </source>
</evidence>
<proteinExistence type="inferred from homology"/>
<protein>
    <submittedName>
        <fullName evidence="9">ABC transporter permease</fullName>
    </submittedName>
</protein>
<dbReference type="AlphaFoldDB" id="A0A5B8LWB3"/>
<feature type="transmembrane region" description="Helical" evidence="7">
    <location>
        <begin position="276"/>
        <end position="295"/>
    </location>
</feature>
<dbReference type="KEGG" id="dea:FPZ08_14915"/>
<accession>A0A5B8LWB3</accession>
<name>A0A5B8LWB3_9HYPH</name>
<feature type="transmembrane region" description="Helical" evidence="7">
    <location>
        <begin position="230"/>
        <end position="256"/>
    </location>
</feature>
<dbReference type="GO" id="GO:0055085">
    <property type="term" value="P:transmembrane transport"/>
    <property type="evidence" value="ECO:0007669"/>
    <property type="project" value="InterPro"/>
</dbReference>
<evidence type="ECO:0000259" key="8">
    <source>
        <dbReference type="PROSITE" id="PS50928"/>
    </source>
</evidence>
<evidence type="ECO:0000313" key="10">
    <source>
        <dbReference type="Proteomes" id="UP000315364"/>
    </source>
</evidence>
<evidence type="ECO:0000313" key="9">
    <source>
        <dbReference type="EMBL" id="QDZ11924.1"/>
    </source>
</evidence>
<keyword evidence="6 7" id="KW-0472">Membrane</keyword>
<keyword evidence="2 7" id="KW-0813">Transport</keyword>
<dbReference type="OrthoDB" id="9805855at2"/>
<dbReference type="Pfam" id="PF00528">
    <property type="entry name" value="BPD_transp_1"/>
    <property type="match status" value="1"/>
</dbReference>
<evidence type="ECO:0000256" key="5">
    <source>
        <dbReference type="ARBA" id="ARBA00022989"/>
    </source>
</evidence>
<sequence>MSPHHFRLAANIGLDLLRALGVAVGIVVFTFFVIRMIPGDVVDVRGIEGSLTYSQQSVMREELGLNKPWLTQFIDWSGMILSGDLGQSARFARPIADLLGAVLPSTLLLGATALAIGIVVGVTVSVLAVLFPRSIFAPVVDFITIWSITVPTFSIGIMSLIVFAVWLGWIPAIGNFLVPALILGLDTAGSIAKALHEDMREVQASEFVRAARARGVSHARIVLRHILPNALTVTIAIIGLMLAGVFTGAITMEVVFGLPGLGTLTLQAIKGRDYAVVQAIIIWLGVTVIFANFVADTIRKLINPRLRTI</sequence>
<dbReference type="CDD" id="cd06261">
    <property type="entry name" value="TM_PBP2"/>
    <property type="match status" value="1"/>
</dbReference>
<dbReference type="InterPro" id="IPR035906">
    <property type="entry name" value="MetI-like_sf"/>
</dbReference>
<keyword evidence="4 7" id="KW-0812">Transmembrane</keyword>
<dbReference type="PROSITE" id="PS50928">
    <property type="entry name" value="ABC_TM1"/>
    <property type="match status" value="1"/>
</dbReference>
<evidence type="ECO:0000256" key="6">
    <source>
        <dbReference type="ARBA" id="ARBA00023136"/>
    </source>
</evidence>
<evidence type="ECO:0000256" key="4">
    <source>
        <dbReference type="ARBA" id="ARBA00022692"/>
    </source>
</evidence>
<feature type="domain" description="ABC transmembrane type-1" evidence="8">
    <location>
        <begin position="103"/>
        <end position="295"/>
    </location>
</feature>
<comment type="similarity">
    <text evidence="7">Belongs to the binding-protein-dependent transport system permease family.</text>
</comment>
<dbReference type="RefSeq" id="WP_146290740.1">
    <property type="nucleotide sequence ID" value="NZ_CP042304.1"/>
</dbReference>
<evidence type="ECO:0000256" key="2">
    <source>
        <dbReference type="ARBA" id="ARBA00022448"/>
    </source>
</evidence>